<sequence length="214" mass="24185">MIGIIYDKVKRYLQLTAHRRSWRSANAHNYTIASTFFPREKVIVGKHSYGDLHIISYGEKNEGLEIGHYVSIAAGVKFLLGGNHFYKRFTTYPFRAKFEDIHFVETWSKGRILVEDDVWFGTEAFIMPGVKIGKGAIIGARAVVASDVPAYAIVTGNPARVVKYRFEPEVISLLMKIDFSLFEPAEILARKEVYEKENDFSALTAMIGKSSPNL</sequence>
<comment type="similarity">
    <text evidence="1">Belongs to the transferase hexapeptide repeat family.</text>
</comment>
<keyword evidence="3" id="KW-1185">Reference proteome</keyword>
<dbReference type="InterPro" id="IPR011004">
    <property type="entry name" value="Trimer_LpxA-like_sf"/>
</dbReference>
<dbReference type="Gene3D" id="2.160.10.10">
    <property type="entry name" value="Hexapeptide repeat proteins"/>
    <property type="match status" value="1"/>
</dbReference>
<name>A0ABS9KNR5_9BACT</name>
<dbReference type="Pfam" id="PF00132">
    <property type="entry name" value="Hexapep"/>
    <property type="match status" value="1"/>
</dbReference>
<dbReference type="EMBL" id="JAKLTR010000003">
    <property type="protein sequence ID" value="MCG2613977.1"/>
    <property type="molecule type" value="Genomic_DNA"/>
</dbReference>
<dbReference type="PANTHER" id="PTHR43300">
    <property type="entry name" value="ACETYLTRANSFERASE"/>
    <property type="match status" value="1"/>
</dbReference>
<comment type="caution">
    <text evidence="2">The sequence shown here is derived from an EMBL/GenBank/DDBJ whole genome shotgun (WGS) entry which is preliminary data.</text>
</comment>
<dbReference type="RefSeq" id="WP_237869962.1">
    <property type="nucleotide sequence ID" value="NZ_JAKLTR010000003.1"/>
</dbReference>
<organism evidence="2 3">
    <name type="scientific">Terrimonas ginsenosidimutans</name>
    <dbReference type="NCBI Taxonomy" id="2908004"/>
    <lineage>
        <taxon>Bacteria</taxon>
        <taxon>Pseudomonadati</taxon>
        <taxon>Bacteroidota</taxon>
        <taxon>Chitinophagia</taxon>
        <taxon>Chitinophagales</taxon>
        <taxon>Chitinophagaceae</taxon>
        <taxon>Terrimonas</taxon>
    </lineage>
</organism>
<reference evidence="2" key="1">
    <citation type="submission" date="2022-01" db="EMBL/GenBank/DDBJ databases">
        <authorList>
            <person name="Jo J.-H."/>
            <person name="Im W.-T."/>
        </authorList>
    </citation>
    <scope>NUCLEOTIDE SEQUENCE</scope>
    <source>
        <strain evidence="2">NA20</strain>
    </source>
</reference>
<gene>
    <name evidence="2" type="ORF">LZZ85_06780</name>
</gene>
<dbReference type="InterPro" id="IPR001451">
    <property type="entry name" value="Hexapep"/>
</dbReference>
<dbReference type="PANTHER" id="PTHR43300:SF11">
    <property type="entry name" value="ACETYLTRANSFERASE RV3034C-RELATED"/>
    <property type="match status" value="1"/>
</dbReference>
<dbReference type="SUPFAM" id="SSF51161">
    <property type="entry name" value="Trimeric LpxA-like enzymes"/>
    <property type="match status" value="1"/>
</dbReference>
<dbReference type="InterPro" id="IPR050179">
    <property type="entry name" value="Trans_hexapeptide_repeat"/>
</dbReference>
<accession>A0ABS9KNR5</accession>
<protein>
    <submittedName>
        <fullName evidence="2">CatB-related O-acetyltransferase</fullName>
    </submittedName>
</protein>
<proteinExistence type="inferred from homology"/>
<evidence type="ECO:0000256" key="1">
    <source>
        <dbReference type="ARBA" id="ARBA00007274"/>
    </source>
</evidence>
<evidence type="ECO:0000313" key="3">
    <source>
        <dbReference type="Proteomes" id="UP001165367"/>
    </source>
</evidence>
<evidence type="ECO:0000313" key="2">
    <source>
        <dbReference type="EMBL" id="MCG2613977.1"/>
    </source>
</evidence>
<dbReference type="Proteomes" id="UP001165367">
    <property type="component" value="Unassembled WGS sequence"/>
</dbReference>
<dbReference type="CDD" id="cd03349">
    <property type="entry name" value="LbH_XAT"/>
    <property type="match status" value="1"/>
</dbReference>